<organism evidence="1 2">
    <name type="scientific">Goodea atripinnis</name>
    <dbReference type="NCBI Taxonomy" id="208336"/>
    <lineage>
        <taxon>Eukaryota</taxon>
        <taxon>Metazoa</taxon>
        <taxon>Chordata</taxon>
        <taxon>Craniata</taxon>
        <taxon>Vertebrata</taxon>
        <taxon>Euteleostomi</taxon>
        <taxon>Actinopterygii</taxon>
        <taxon>Neopterygii</taxon>
        <taxon>Teleostei</taxon>
        <taxon>Neoteleostei</taxon>
        <taxon>Acanthomorphata</taxon>
        <taxon>Ovalentaria</taxon>
        <taxon>Atherinomorphae</taxon>
        <taxon>Cyprinodontiformes</taxon>
        <taxon>Goodeidae</taxon>
        <taxon>Goodea</taxon>
    </lineage>
</organism>
<dbReference type="Proteomes" id="UP001476798">
    <property type="component" value="Unassembled WGS sequence"/>
</dbReference>
<evidence type="ECO:0000313" key="2">
    <source>
        <dbReference type="Proteomes" id="UP001476798"/>
    </source>
</evidence>
<keyword evidence="2" id="KW-1185">Reference proteome</keyword>
<name>A0ABV0Q3S0_9TELE</name>
<accession>A0ABV0Q3S0</accession>
<gene>
    <name evidence="1" type="ORF">GOODEAATRI_032357</name>
</gene>
<reference evidence="1 2" key="1">
    <citation type="submission" date="2021-06" db="EMBL/GenBank/DDBJ databases">
        <authorList>
            <person name="Palmer J.M."/>
        </authorList>
    </citation>
    <scope>NUCLEOTIDE SEQUENCE [LARGE SCALE GENOMIC DNA]</scope>
    <source>
        <strain evidence="1 2">GA_2019</strain>
        <tissue evidence="1">Muscle</tissue>
    </source>
</reference>
<dbReference type="EMBL" id="JAHRIO010095944">
    <property type="protein sequence ID" value="MEQ2190117.1"/>
    <property type="molecule type" value="Genomic_DNA"/>
</dbReference>
<sequence length="89" mass="10107">MLHAFTSALNRWPCICMPTQSWEPEYFAEMDFISPPNAEAQSFTLKQKESALSRFDLPNPAAEKATLEVRGGTEENIKRRSAQVHAFFS</sequence>
<comment type="caution">
    <text evidence="1">The sequence shown here is derived from an EMBL/GenBank/DDBJ whole genome shotgun (WGS) entry which is preliminary data.</text>
</comment>
<proteinExistence type="predicted"/>
<evidence type="ECO:0000313" key="1">
    <source>
        <dbReference type="EMBL" id="MEQ2190117.1"/>
    </source>
</evidence>
<protein>
    <submittedName>
        <fullName evidence="1">Uncharacterized protein</fullName>
    </submittedName>
</protein>